<gene>
    <name evidence="1" type="ORF">CEPIT_LOCUS19848</name>
</gene>
<dbReference type="AlphaFoldDB" id="A0AAV0E0Q6"/>
<protein>
    <submittedName>
        <fullName evidence="1">Uncharacterized protein</fullName>
    </submittedName>
</protein>
<proteinExistence type="predicted"/>
<dbReference type="EMBL" id="CAMAPF010000195">
    <property type="protein sequence ID" value="CAH9112262.1"/>
    <property type="molecule type" value="Genomic_DNA"/>
</dbReference>
<evidence type="ECO:0000313" key="2">
    <source>
        <dbReference type="Proteomes" id="UP001152523"/>
    </source>
</evidence>
<comment type="caution">
    <text evidence="1">The sequence shown here is derived from an EMBL/GenBank/DDBJ whole genome shotgun (WGS) entry which is preliminary data.</text>
</comment>
<reference evidence="1" key="1">
    <citation type="submission" date="2022-07" db="EMBL/GenBank/DDBJ databases">
        <authorList>
            <person name="Macas J."/>
            <person name="Novak P."/>
            <person name="Neumann P."/>
        </authorList>
    </citation>
    <scope>NUCLEOTIDE SEQUENCE</scope>
</reference>
<name>A0AAV0E0Q6_9ASTE</name>
<keyword evidence="2" id="KW-1185">Reference proteome</keyword>
<accession>A0AAV0E0Q6</accession>
<evidence type="ECO:0000313" key="1">
    <source>
        <dbReference type="EMBL" id="CAH9112262.1"/>
    </source>
</evidence>
<dbReference type="Proteomes" id="UP001152523">
    <property type="component" value="Unassembled WGS sequence"/>
</dbReference>
<sequence>MYLNCLPFLSEINFNGSTMGGQTLGDVSLTPSIISLPAIYLLRIPISHYSFHVHSSSFDCKLGVFSSVCCEEKRRRCHCFHTIE</sequence>
<organism evidence="1 2">
    <name type="scientific">Cuscuta epithymum</name>
    <dbReference type="NCBI Taxonomy" id="186058"/>
    <lineage>
        <taxon>Eukaryota</taxon>
        <taxon>Viridiplantae</taxon>
        <taxon>Streptophyta</taxon>
        <taxon>Embryophyta</taxon>
        <taxon>Tracheophyta</taxon>
        <taxon>Spermatophyta</taxon>
        <taxon>Magnoliopsida</taxon>
        <taxon>eudicotyledons</taxon>
        <taxon>Gunneridae</taxon>
        <taxon>Pentapetalae</taxon>
        <taxon>asterids</taxon>
        <taxon>lamiids</taxon>
        <taxon>Solanales</taxon>
        <taxon>Convolvulaceae</taxon>
        <taxon>Cuscuteae</taxon>
        <taxon>Cuscuta</taxon>
        <taxon>Cuscuta subgen. Cuscuta</taxon>
    </lineage>
</organism>